<feature type="coiled-coil region" evidence="1">
    <location>
        <begin position="9"/>
        <end position="43"/>
    </location>
</feature>
<dbReference type="Proteomes" id="UP000273054">
    <property type="component" value="Segment"/>
</dbReference>
<name>A0A2R8FFG7_9VIRU</name>
<protein>
    <submittedName>
        <fullName evidence="2">Uncharacterized protein</fullName>
    </submittedName>
</protein>
<evidence type="ECO:0000256" key="1">
    <source>
        <dbReference type="SAM" id="Coils"/>
    </source>
</evidence>
<reference evidence="2" key="1">
    <citation type="submission" date="2018-03" db="EMBL/GenBank/DDBJ databases">
        <authorList>
            <consortium name="Urmite Genomes"/>
        </authorList>
    </citation>
    <scope>NUCLEOTIDE SEQUENCE [LARGE SCALE GENOMIC DNA]</scope>
    <source>
        <strain evidence="2">IHUMI-27.7</strain>
    </source>
</reference>
<evidence type="ECO:0000313" key="3">
    <source>
        <dbReference type="Proteomes" id="UP000273054"/>
    </source>
</evidence>
<dbReference type="EMBL" id="LT994651">
    <property type="protein sequence ID" value="SPN79769.1"/>
    <property type="molecule type" value="Genomic_DNA"/>
</dbReference>
<gene>
    <name evidence="2" type="ORF">BRZCDTV_506</name>
</gene>
<proteinExistence type="predicted"/>
<keyword evidence="3" id="KW-1185">Reference proteome</keyword>
<sequence>MDDTCKQLLTELLSKIVTLEVQKKKLEEENEKLLAEITHLKKQMRTTSLFEELDKEYPFVEKIREEVFKNYPSLFSSKDTLERLRDRLGKNYPELTEAENISNLGKNFIMLLMKNILE</sequence>
<accession>A0A2R8FFG7</accession>
<organism evidence="2">
    <name type="scientific">Brazilian cedratvirus IHUMI</name>
    <dbReference type="NCBI Taxonomy" id="2126980"/>
    <lineage>
        <taxon>Viruses</taxon>
        <taxon>Pithoviruses</taxon>
        <taxon>Orthocedratvirinae</taxon>
        <taxon>Alphacedratvirus</taxon>
        <taxon>Alphacedratvirus brasiliense</taxon>
    </lineage>
</organism>
<evidence type="ECO:0000313" key="2">
    <source>
        <dbReference type="EMBL" id="SPN79769.1"/>
    </source>
</evidence>
<keyword evidence="1" id="KW-0175">Coiled coil</keyword>